<evidence type="ECO:0000313" key="2">
    <source>
        <dbReference type="EMBL" id="CCF47637.1"/>
    </source>
</evidence>
<dbReference type="HOGENOM" id="CLU_2849592_0_0_1"/>
<gene>
    <name evidence="2" type="ORF">CH063_04225</name>
</gene>
<protein>
    <submittedName>
        <fullName evidence="2">Uncharacterized protein</fullName>
    </submittedName>
</protein>
<dbReference type="Proteomes" id="UP000007174">
    <property type="component" value="Unassembled WGS sequence"/>
</dbReference>
<dbReference type="EMBL" id="CACQ02009956">
    <property type="protein sequence ID" value="CCF47637.1"/>
    <property type="molecule type" value="Genomic_DNA"/>
</dbReference>
<accession>H1W573</accession>
<dbReference type="AlphaFoldDB" id="H1W573"/>
<feature type="region of interest" description="Disordered" evidence="1">
    <location>
        <begin position="1"/>
        <end position="28"/>
    </location>
</feature>
<reference evidence="3" key="1">
    <citation type="journal article" date="2012" name="Nat. Genet.">
        <title>Lifestyle transitions in plant pathogenic Colletotrichum fungi deciphered by genome and transcriptome analyses.</title>
        <authorList>
            <person name="O'Connell R.J."/>
            <person name="Thon M.R."/>
            <person name="Hacquard S."/>
            <person name="Amyotte S.G."/>
            <person name="Kleemann J."/>
            <person name="Torres M.F."/>
            <person name="Damm U."/>
            <person name="Buiate E.A."/>
            <person name="Epstein L."/>
            <person name="Alkan N."/>
            <person name="Altmueller J."/>
            <person name="Alvarado-Balderrama L."/>
            <person name="Bauser C.A."/>
            <person name="Becker C."/>
            <person name="Birren B.W."/>
            <person name="Chen Z."/>
            <person name="Choi J."/>
            <person name="Crouch J.A."/>
            <person name="Duvick J.P."/>
            <person name="Farman M.A."/>
            <person name="Gan P."/>
            <person name="Heiman D."/>
            <person name="Henrissat B."/>
            <person name="Howard R.J."/>
            <person name="Kabbage M."/>
            <person name="Koch C."/>
            <person name="Kracher B."/>
            <person name="Kubo Y."/>
            <person name="Law A.D."/>
            <person name="Lebrun M.-H."/>
            <person name="Lee Y.-H."/>
            <person name="Miyara I."/>
            <person name="Moore N."/>
            <person name="Neumann U."/>
            <person name="Nordstroem K."/>
            <person name="Panaccione D.G."/>
            <person name="Panstruga R."/>
            <person name="Place M."/>
            <person name="Proctor R.H."/>
            <person name="Prusky D."/>
            <person name="Rech G."/>
            <person name="Reinhardt R."/>
            <person name="Rollins J.A."/>
            <person name="Rounsley S."/>
            <person name="Schardl C.L."/>
            <person name="Schwartz D.C."/>
            <person name="Shenoy N."/>
            <person name="Shirasu K."/>
            <person name="Sikhakolli U.R."/>
            <person name="Stueber K."/>
            <person name="Sukno S.A."/>
            <person name="Sweigard J.A."/>
            <person name="Takano Y."/>
            <person name="Takahara H."/>
            <person name="Trail F."/>
            <person name="van der Does H.C."/>
            <person name="Voll L.M."/>
            <person name="Will I."/>
            <person name="Young S."/>
            <person name="Zeng Q."/>
            <person name="Zhang J."/>
            <person name="Zhou S."/>
            <person name="Dickman M.B."/>
            <person name="Schulze-Lefert P."/>
            <person name="Ver Loren van Themaat E."/>
            <person name="Ma L.-J."/>
            <person name="Vaillancourt L.J."/>
        </authorList>
    </citation>
    <scope>NUCLEOTIDE SEQUENCE [LARGE SCALE GENOMIC DNA]</scope>
    <source>
        <strain evidence="3">IMI 349063</strain>
    </source>
</reference>
<sequence>MFAPTHRLPSPVASPKMSPSTKAVPPSRRCIRSSASRLMRSPTVASSSWWARTRWSSLQLRTADF</sequence>
<evidence type="ECO:0000313" key="3">
    <source>
        <dbReference type="Proteomes" id="UP000007174"/>
    </source>
</evidence>
<evidence type="ECO:0000256" key="1">
    <source>
        <dbReference type="SAM" id="MobiDB-lite"/>
    </source>
</evidence>
<organism evidence="2 3">
    <name type="scientific">Colletotrichum higginsianum (strain IMI 349063)</name>
    <name type="common">Crucifer anthracnose fungus</name>
    <dbReference type="NCBI Taxonomy" id="759273"/>
    <lineage>
        <taxon>Eukaryota</taxon>
        <taxon>Fungi</taxon>
        <taxon>Dikarya</taxon>
        <taxon>Ascomycota</taxon>
        <taxon>Pezizomycotina</taxon>
        <taxon>Sordariomycetes</taxon>
        <taxon>Hypocreomycetidae</taxon>
        <taxon>Glomerellales</taxon>
        <taxon>Glomerellaceae</taxon>
        <taxon>Colletotrichum</taxon>
        <taxon>Colletotrichum destructivum species complex</taxon>
    </lineage>
</organism>
<proteinExistence type="predicted"/>
<name>H1W573_COLHI</name>